<feature type="compositionally biased region" description="Low complexity" evidence="6">
    <location>
        <begin position="358"/>
        <end position="378"/>
    </location>
</feature>
<proteinExistence type="inferred from homology"/>
<evidence type="ECO:0000256" key="5">
    <source>
        <dbReference type="ARBA" id="ARBA00023242"/>
    </source>
</evidence>
<dbReference type="OrthoDB" id="28335at2759"/>
<gene>
    <name evidence="8" type="ORF">EMCG_00025</name>
</gene>
<feature type="compositionally biased region" description="Polar residues" evidence="6">
    <location>
        <begin position="309"/>
        <end position="320"/>
    </location>
</feature>
<feature type="compositionally biased region" description="Low complexity" evidence="6">
    <location>
        <begin position="390"/>
        <end position="409"/>
    </location>
</feature>
<dbReference type="PANTHER" id="PTHR13218">
    <property type="entry name" value="TRANSCRIPTION INITIATION FACTOR TFIID SUBUNIT 11-RELATED"/>
    <property type="match status" value="1"/>
</dbReference>
<dbReference type="Pfam" id="PF04719">
    <property type="entry name" value="TAFII28"/>
    <property type="match status" value="1"/>
</dbReference>
<feature type="region of interest" description="Disordered" evidence="6">
    <location>
        <begin position="1"/>
        <end position="173"/>
    </location>
</feature>
<dbReference type="InterPro" id="IPR009072">
    <property type="entry name" value="Histone-fold"/>
</dbReference>
<keyword evidence="4" id="KW-0804">Transcription</keyword>
<dbReference type="VEuPathDB" id="FungiDB:EMCG_00025"/>
<keyword evidence="3" id="KW-0805">Transcription regulation</keyword>
<feature type="compositionally biased region" description="Polar residues" evidence="6">
    <location>
        <begin position="345"/>
        <end position="357"/>
    </location>
</feature>
<feature type="compositionally biased region" description="Polar residues" evidence="6">
    <location>
        <begin position="45"/>
        <end position="54"/>
    </location>
</feature>
<name>A0A0G2J7Y5_9EURO</name>
<feature type="domain" description="TAFII28-like protein" evidence="7">
    <location>
        <begin position="182"/>
        <end position="253"/>
    </location>
</feature>
<feature type="compositionally biased region" description="Pro residues" evidence="6">
    <location>
        <begin position="1"/>
        <end position="12"/>
    </location>
</feature>
<dbReference type="PANTHER" id="PTHR13218:SF8">
    <property type="entry name" value="TRANSCRIPTION INITIATION FACTOR TFIID SUBUNIT 11"/>
    <property type="match status" value="1"/>
</dbReference>
<evidence type="ECO:0000256" key="1">
    <source>
        <dbReference type="ARBA" id="ARBA00004123"/>
    </source>
</evidence>
<dbReference type="AlphaFoldDB" id="A0A0G2J7Y5"/>
<dbReference type="GO" id="GO:0051123">
    <property type="term" value="P:RNA polymerase II preinitiation complex assembly"/>
    <property type="evidence" value="ECO:0007669"/>
    <property type="project" value="InterPro"/>
</dbReference>
<accession>A0A0G2J7Y5</accession>
<feature type="compositionally biased region" description="Basic and acidic residues" evidence="6">
    <location>
        <begin position="163"/>
        <end position="173"/>
    </location>
</feature>
<dbReference type="SUPFAM" id="SSF47113">
    <property type="entry name" value="Histone-fold"/>
    <property type="match status" value="1"/>
</dbReference>
<dbReference type="InterPro" id="IPR045127">
    <property type="entry name" value="TAF11-like"/>
</dbReference>
<comment type="caution">
    <text evidence="8">The sequence shown here is derived from an EMBL/GenBank/DDBJ whole genome shotgun (WGS) entry which is preliminary data.</text>
</comment>
<keyword evidence="5" id="KW-0539">Nucleus</keyword>
<feature type="compositionally biased region" description="Acidic residues" evidence="6">
    <location>
        <begin position="269"/>
        <end position="280"/>
    </location>
</feature>
<evidence type="ECO:0000313" key="9">
    <source>
        <dbReference type="Proteomes" id="UP000034164"/>
    </source>
</evidence>
<dbReference type="CDD" id="cd08048">
    <property type="entry name" value="HFD_TAF11"/>
    <property type="match status" value="1"/>
</dbReference>
<evidence type="ECO:0000256" key="3">
    <source>
        <dbReference type="ARBA" id="ARBA00023015"/>
    </source>
</evidence>
<evidence type="ECO:0000259" key="7">
    <source>
        <dbReference type="Pfam" id="PF04719"/>
    </source>
</evidence>
<reference evidence="9" key="1">
    <citation type="journal article" date="2015" name="PLoS Genet.">
        <title>The dynamic genome and transcriptome of the human fungal pathogen Blastomyces and close relative Emmonsia.</title>
        <authorList>
            <person name="Munoz J.F."/>
            <person name="Gauthier G.M."/>
            <person name="Desjardins C.A."/>
            <person name="Gallo J.E."/>
            <person name="Holder J."/>
            <person name="Sullivan T.D."/>
            <person name="Marty A.J."/>
            <person name="Carmen J.C."/>
            <person name="Chen Z."/>
            <person name="Ding L."/>
            <person name="Gujja S."/>
            <person name="Magrini V."/>
            <person name="Misas E."/>
            <person name="Mitreva M."/>
            <person name="Priest M."/>
            <person name="Saif S."/>
            <person name="Whiston E.A."/>
            <person name="Young S."/>
            <person name="Zeng Q."/>
            <person name="Goldman W.E."/>
            <person name="Mardis E.R."/>
            <person name="Taylor J.W."/>
            <person name="McEwen J.G."/>
            <person name="Clay O.K."/>
            <person name="Klein B.S."/>
            <person name="Cuomo C.A."/>
        </authorList>
    </citation>
    <scope>NUCLEOTIDE SEQUENCE [LARGE SCALE GENOMIC DNA]</scope>
    <source>
        <strain evidence="9">UAMH 3008</strain>
    </source>
</reference>
<dbReference type="GO" id="GO:0016251">
    <property type="term" value="F:RNA polymerase II general transcription initiation factor activity"/>
    <property type="evidence" value="ECO:0007669"/>
    <property type="project" value="TreeGrafter"/>
</dbReference>
<comment type="subcellular location">
    <subcellularLocation>
        <location evidence="1">Nucleus</location>
    </subcellularLocation>
</comment>
<dbReference type="InterPro" id="IPR006809">
    <property type="entry name" value="TAFII28_dom"/>
</dbReference>
<comment type="similarity">
    <text evidence="2">Belongs to the TAF11 family.</text>
</comment>
<evidence type="ECO:0000256" key="4">
    <source>
        <dbReference type="ARBA" id="ARBA00023163"/>
    </source>
</evidence>
<feature type="compositionally biased region" description="Basic and acidic residues" evidence="6">
    <location>
        <begin position="330"/>
        <end position="344"/>
    </location>
</feature>
<organism evidence="8 9">
    <name type="scientific">[Emmonsia] crescens</name>
    <dbReference type="NCBI Taxonomy" id="73230"/>
    <lineage>
        <taxon>Eukaryota</taxon>
        <taxon>Fungi</taxon>
        <taxon>Dikarya</taxon>
        <taxon>Ascomycota</taxon>
        <taxon>Pezizomycotina</taxon>
        <taxon>Eurotiomycetes</taxon>
        <taxon>Eurotiomycetidae</taxon>
        <taxon>Onygenales</taxon>
        <taxon>Ajellomycetaceae</taxon>
        <taxon>Emergomyces</taxon>
    </lineage>
</organism>
<evidence type="ECO:0000256" key="2">
    <source>
        <dbReference type="ARBA" id="ARBA00009788"/>
    </source>
</evidence>
<feature type="compositionally biased region" description="Acidic residues" evidence="6">
    <location>
        <begin position="140"/>
        <end position="162"/>
    </location>
</feature>
<feature type="region of interest" description="Disordered" evidence="6">
    <location>
        <begin position="267"/>
        <end position="436"/>
    </location>
</feature>
<evidence type="ECO:0000313" key="8">
    <source>
        <dbReference type="EMBL" id="KKZ68854.1"/>
    </source>
</evidence>
<dbReference type="GO" id="GO:0046982">
    <property type="term" value="F:protein heterodimerization activity"/>
    <property type="evidence" value="ECO:0007669"/>
    <property type="project" value="InterPro"/>
</dbReference>
<sequence length="480" mass="50517">MSLSPPPAPLSLPPSNYNQPKKRPSGLPPSASAISHKKPRMHPLRQTSFPASQDTDPRVYSASVISVKSEADGGSVTGSFTGSFGGGSADGVMGNVKGKKRKKGGGTAGSAAGRKGGEREREGAGSVRGTVVDGGPESLGNEDGDVEEGEEEGDEGDLDEEGERDRDGAAREAEAERKNLAILIDAFTPAQSSRYDFFKRAKLNKPMVRKIVNQTLSQSVPPNVITTISGYTKVFVGELVEKARTVQEEWAEAADRAAYAEYAAALAKEEEEEEGEDEEEVRAKSEAEAATTTSTQYKATNPILDAQAQARTFESGSSATEIGLPSIIKPEPKENGMAAVKEEPSSANGIKTNGATLTQSTTTPPSSTQTQPPSQSQTDTKVHTPTASQSFTPTVPNSTSTSPQSQPTPKSKKQKPPFKPPPNPHRGQLLPAHLREALRRYKRDGEGGGVGLGGLSMGGTGVKGSFSCGVRGVGGRRLFR</sequence>
<dbReference type="EMBL" id="LCZI01000001">
    <property type="protein sequence ID" value="KKZ68854.1"/>
    <property type="molecule type" value="Genomic_DNA"/>
</dbReference>
<evidence type="ECO:0000256" key="6">
    <source>
        <dbReference type="SAM" id="MobiDB-lite"/>
    </source>
</evidence>
<dbReference type="Gene3D" id="1.10.20.10">
    <property type="entry name" value="Histone, subunit A"/>
    <property type="match status" value="1"/>
</dbReference>
<protein>
    <recommendedName>
        <fullName evidence="7">TAFII28-like protein domain-containing protein</fullName>
    </recommendedName>
</protein>
<feature type="compositionally biased region" description="Low complexity" evidence="6">
    <location>
        <begin position="72"/>
        <end position="82"/>
    </location>
</feature>
<dbReference type="Proteomes" id="UP000034164">
    <property type="component" value="Unassembled WGS sequence"/>
</dbReference>
<dbReference type="GO" id="GO:0005669">
    <property type="term" value="C:transcription factor TFIID complex"/>
    <property type="evidence" value="ECO:0007669"/>
    <property type="project" value="InterPro"/>
</dbReference>